<gene>
    <name evidence="2" type="ORF">FA15DRAFT_654798</name>
</gene>
<evidence type="ECO:0000313" key="2">
    <source>
        <dbReference type="EMBL" id="TFK25875.1"/>
    </source>
</evidence>
<sequence length="131" mass="14640">MFTAIAFGAQILLAYGLVNTSTGGKTWSTFLEEHNLAKGEIRDISTGISTNLPASHNRVQAINALEKKKGTIRDVSQHLNTLADLSHGYTYPPRAGFVDRHENTFLKNSITRGFKVFEEVEGRDYWSRLRG</sequence>
<organism evidence="2 3">
    <name type="scientific">Coprinopsis marcescibilis</name>
    <name type="common">Agaric fungus</name>
    <name type="synonym">Psathyrella marcescibilis</name>
    <dbReference type="NCBI Taxonomy" id="230819"/>
    <lineage>
        <taxon>Eukaryota</taxon>
        <taxon>Fungi</taxon>
        <taxon>Dikarya</taxon>
        <taxon>Basidiomycota</taxon>
        <taxon>Agaricomycotina</taxon>
        <taxon>Agaricomycetes</taxon>
        <taxon>Agaricomycetidae</taxon>
        <taxon>Agaricales</taxon>
        <taxon>Agaricineae</taxon>
        <taxon>Psathyrellaceae</taxon>
        <taxon>Coprinopsis</taxon>
    </lineage>
</organism>
<feature type="chain" id="PRO_5022859978" evidence="1">
    <location>
        <begin position="17"/>
        <end position="131"/>
    </location>
</feature>
<dbReference type="AlphaFoldDB" id="A0A5C3L000"/>
<proteinExistence type="predicted"/>
<evidence type="ECO:0000313" key="3">
    <source>
        <dbReference type="Proteomes" id="UP000307440"/>
    </source>
</evidence>
<evidence type="ECO:0000256" key="1">
    <source>
        <dbReference type="SAM" id="SignalP"/>
    </source>
</evidence>
<feature type="signal peptide" evidence="1">
    <location>
        <begin position="1"/>
        <end position="16"/>
    </location>
</feature>
<dbReference type="Proteomes" id="UP000307440">
    <property type="component" value="Unassembled WGS sequence"/>
</dbReference>
<name>A0A5C3L000_COPMA</name>
<protein>
    <submittedName>
        <fullName evidence="2">Uncharacterized protein</fullName>
    </submittedName>
</protein>
<reference evidence="2 3" key="1">
    <citation type="journal article" date="2019" name="Nat. Ecol. Evol.">
        <title>Megaphylogeny resolves global patterns of mushroom evolution.</title>
        <authorList>
            <person name="Varga T."/>
            <person name="Krizsan K."/>
            <person name="Foldi C."/>
            <person name="Dima B."/>
            <person name="Sanchez-Garcia M."/>
            <person name="Sanchez-Ramirez S."/>
            <person name="Szollosi G.J."/>
            <person name="Szarkandi J.G."/>
            <person name="Papp V."/>
            <person name="Albert L."/>
            <person name="Andreopoulos W."/>
            <person name="Angelini C."/>
            <person name="Antonin V."/>
            <person name="Barry K.W."/>
            <person name="Bougher N.L."/>
            <person name="Buchanan P."/>
            <person name="Buyck B."/>
            <person name="Bense V."/>
            <person name="Catcheside P."/>
            <person name="Chovatia M."/>
            <person name="Cooper J."/>
            <person name="Damon W."/>
            <person name="Desjardin D."/>
            <person name="Finy P."/>
            <person name="Geml J."/>
            <person name="Haridas S."/>
            <person name="Hughes K."/>
            <person name="Justo A."/>
            <person name="Karasinski D."/>
            <person name="Kautmanova I."/>
            <person name="Kiss B."/>
            <person name="Kocsube S."/>
            <person name="Kotiranta H."/>
            <person name="LaButti K.M."/>
            <person name="Lechner B.E."/>
            <person name="Liimatainen K."/>
            <person name="Lipzen A."/>
            <person name="Lukacs Z."/>
            <person name="Mihaltcheva S."/>
            <person name="Morgado L.N."/>
            <person name="Niskanen T."/>
            <person name="Noordeloos M.E."/>
            <person name="Ohm R.A."/>
            <person name="Ortiz-Santana B."/>
            <person name="Ovrebo C."/>
            <person name="Racz N."/>
            <person name="Riley R."/>
            <person name="Savchenko A."/>
            <person name="Shiryaev A."/>
            <person name="Soop K."/>
            <person name="Spirin V."/>
            <person name="Szebenyi C."/>
            <person name="Tomsovsky M."/>
            <person name="Tulloss R.E."/>
            <person name="Uehling J."/>
            <person name="Grigoriev I.V."/>
            <person name="Vagvolgyi C."/>
            <person name="Papp T."/>
            <person name="Martin F.M."/>
            <person name="Miettinen O."/>
            <person name="Hibbett D.S."/>
            <person name="Nagy L.G."/>
        </authorList>
    </citation>
    <scope>NUCLEOTIDE SEQUENCE [LARGE SCALE GENOMIC DNA]</scope>
    <source>
        <strain evidence="2 3">CBS 121175</strain>
    </source>
</reference>
<dbReference type="EMBL" id="ML210181">
    <property type="protein sequence ID" value="TFK25875.1"/>
    <property type="molecule type" value="Genomic_DNA"/>
</dbReference>
<keyword evidence="1" id="KW-0732">Signal</keyword>
<keyword evidence="3" id="KW-1185">Reference proteome</keyword>
<accession>A0A5C3L000</accession>